<gene>
    <name evidence="3" type="ORF">US54_C0039G0001</name>
</gene>
<dbReference type="PROSITE" id="PS51740">
    <property type="entry name" value="SPOVT_ABRB"/>
    <property type="match status" value="1"/>
</dbReference>
<evidence type="ECO:0000259" key="2">
    <source>
        <dbReference type="PROSITE" id="PS51740"/>
    </source>
</evidence>
<proteinExistence type="predicted"/>
<reference evidence="3 4" key="1">
    <citation type="journal article" date="2015" name="Nature">
        <title>rRNA introns, odd ribosomes, and small enigmatic genomes across a large radiation of phyla.</title>
        <authorList>
            <person name="Brown C.T."/>
            <person name="Hug L.A."/>
            <person name="Thomas B.C."/>
            <person name="Sharon I."/>
            <person name="Castelle C.J."/>
            <person name="Singh A."/>
            <person name="Wilkins M.J."/>
            <person name="Williams K.H."/>
            <person name="Banfield J.F."/>
        </authorList>
    </citation>
    <scope>NUCLEOTIDE SEQUENCE [LARGE SCALE GENOMIC DNA]</scope>
</reference>
<dbReference type="Pfam" id="PF04014">
    <property type="entry name" value="MazE_antitoxin"/>
    <property type="match status" value="1"/>
</dbReference>
<dbReference type="SMART" id="SM00966">
    <property type="entry name" value="SpoVT_AbrB"/>
    <property type="match status" value="1"/>
</dbReference>
<dbReference type="InterPro" id="IPR007159">
    <property type="entry name" value="SpoVT-AbrB_dom"/>
</dbReference>
<dbReference type="Proteomes" id="UP000034471">
    <property type="component" value="Unassembled WGS sequence"/>
</dbReference>
<dbReference type="STRING" id="1618481.US54_C0039G0001"/>
<dbReference type="SUPFAM" id="SSF89447">
    <property type="entry name" value="AbrB/MazE/MraZ-like"/>
    <property type="match status" value="1"/>
</dbReference>
<dbReference type="Gene3D" id="2.10.260.10">
    <property type="match status" value="1"/>
</dbReference>
<name>A0A0G0HFG5_9BACT</name>
<sequence>MSDTTHITISPQGQITIPKSWRNALNVKKGTKIIAHLKKTSQGVAVILSPQPENWTDLVAGSGTGLWSDSDTYISKERSSWK</sequence>
<dbReference type="NCBIfam" id="TIGR01439">
    <property type="entry name" value="lp_hng_hel_AbrB"/>
    <property type="match status" value="1"/>
</dbReference>
<evidence type="ECO:0000313" key="3">
    <source>
        <dbReference type="EMBL" id="KKQ37275.1"/>
    </source>
</evidence>
<comment type="caution">
    <text evidence="3">The sequence shown here is derived from an EMBL/GenBank/DDBJ whole genome shotgun (WGS) entry which is preliminary data.</text>
</comment>
<organism evidence="3 4">
    <name type="scientific">Candidatus Roizmanbacteria bacterium GW2011_GWA2_37_7</name>
    <dbReference type="NCBI Taxonomy" id="1618481"/>
    <lineage>
        <taxon>Bacteria</taxon>
        <taxon>Candidatus Roizmaniibacteriota</taxon>
    </lineage>
</organism>
<dbReference type="InterPro" id="IPR037914">
    <property type="entry name" value="SpoVT-AbrB_sf"/>
</dbReference>
<protein>
    <recommendedName>
        <fullName evidence="2">SpoVT-AbrB domain-containing protein</fullName>
    </recommendedName>
</protein>
<feature type="domain" description="SpoVT-AbrB" evidence="2">
    <location>
        <begin position="4"/>
        <end position="53"/>
    </location>
</feature>
<evidence type="ECO:0000256" key="1">
    <source>
        <dbReference type="PROSITE-ProRule" id="PRU01076"/>
    </source>
</evidence>
<dbReference type="GO" id="GO:0003677">
    <property type="term" value="F:DNA binding"/>
    <property type="evidence" value="ECO:0007669"/>
    <property type="project" value="UniProtKB-UniRule"/>
</dbReference>
<dbReference type="AlphaFoldDB" id="A0A0G0HFG5"/>
<keyword evidence="1" id="KW-0238">DNA-binding</keyword>
<evidence type="ECO:0000313" key="4">
    <source>
        <dbReference type="Proteomes" id="UP000034471"/>
    </source>
</evidence>
<accession>A0A0G0HFG5</accession>
<dbReference type="EMBL" id="LBTJ01000039">
    <property type="protein sequence ID" value="KKQ37275.1"/>
    <property type="molecule type" value="Genomic_DNA"/>
</dbReference>